<dbReference type="SUPFAM" id="SSF54292">
    <property type="entry name" value="2Fe-2S ferredoxin-like"/>
    <property type="match status" value="1"/>
</dbReference>
<dbReference type="PANTHER" id="PTHR47354">
    <property type="entry name" value="NADH OXIDOREDUCTASE HCR"/>
    <property type="match status" value="1"/>
</dbReference>
<keyword evidence="2" id="KW-0285">Flavoprotein</keyword>
<keyword evidence="3" id="KW-0001">2Fe-2S</keyword>
<dbReference type="OrthoDB" id="9796486at2"/>
<keyword evidence="12" id="KW-1185">Reference proteome</keyword>
<dbReference type="PANTHER" id="PTHR47354:SF6">
    <property type="entry name" value="NADH OXIDOREDUCTASE HCR"/>
    <property type="match status" value="1"/>
</dbReference>
<dbReference type="InterPro" id="IPR001041">
    <property type="entry name" value="2Fe-2S_ferredoxin-type"/>
</dbReference>
<dbReference type="CDD" id="cd00207">
    <property type="entry name" value="fer2"/>
    <property type="match status" value="1"/>
</dbReference>
<evidence type="ECO:0000313" key="11">
    <source>
        <dbReference type="EMBL" id="AEF40842.1"/>
    </source>
</evidence>
<name>F6EEP2_HOYSD</name>
<dbReference type="AlphaFoldDB" id="F6EEP2"/>
<reference evidence="11 12" key="1">
    <citation type="journal article" date="2011" name="J. Bacteriol.">
        <title>Complete genome sequence of Amycolicicoccus subflavus DQS3-9A1T, an actinomycete isolated from crude oil-polluted soil.</title>
        <authorList>
            <person name="Cai M."/>
            <person name="Chen W.M."/>
            <person name="Nie Y."/>
            <person name="Chi C.Q."/>
            <person name="Wang Y.N."/>
            <person name="Tang Y.Q."/>
            <person name="Li G.Y."/>
            <person name="Wu X.L."/>
        </authorList>
    </citation>
    <scope>NUCLEOTIDE SEQUENCE [LARGE SCALE GENOMIC DNA]</scope>
    <source>
        <strain evidence="12">DSM 45089 / DQS3-9A1</strain>
    </source>
</reference>
<sequence length="361" mass="38384">MTTRAPKSPTVGTLRDRLVKLAQIATTPLVPSDYLDLVAPLRSGTALRGRITAIHPETRDAVTLVIRPGRDWQPHEPGQYARLGIDVDGVRQWRTYSLTSKTDRVDGCIAITVKAIPGGTVSNHLVRRARVGTIVHLDGAAGDFTLGAHVPAKVLFVTAGSGITPVMGMLRNNAEHLDDVVVVHSAPTAADMVFGSELRKLAQQGRIRLIERHTETSGRLGVTELEELVHDLADRETWACGPAGLLDTLEQHWAQRGLTDQLHTERFRIEPIVAGDGGTVTFTRSGTTAEAAGSESLLDAGEGSGVLMPSGCRMGVCFGCVVPLKEGAVRDLRSGDITEASEGVLIQTCVSAAAGSCNIDV</sequence>
<dbReference type="GO" id="GO:0046872">
    <property type="term" value="F:metal ion binding"/>
    <property type="evidence" value="ECO:0007669"/>
    <property type="project" value="UniProtKB-KW"/>
</dbReference>
<dbReference type="EMBL" id="CP002786">
    <property type="protein sequence ID" value="AEF40842.1"/>
    <property type="molecule type" value="Genomic_DNA"/>
</dbReference>
<dbReference type="Gene3D" id="3.40.50.80">
    <property type="entry name" value="Nucleotide-binding domain of ferredoxin-NADP reductase (FNR) module"/>
    <property type="match status" value="1"/>
</dbReference>
<dbReference type="Pfam" id="PF00175">
    <property type="entry name" value="NAD_binding_1"/>
    <property type="match status" value="1"/>
</dbReference>
<proteinExistence type="predicted"/>
<dbReference type="SUPFAM" id="SSF63380">
    <property type="entry name" value="Riboflavin synthase domain-like"/>
    <property type="match status" value="1"/>
</dbReference>
<protein>
    <submittedName>
        <fullName evidence="11">Oxidoreductase FAD-binding domain protein</fullName>
    </submittedName>
</protein>
<dbReference type="InterPro" id="IPR039261">
    <property type="entry name" value="FNR_nucleotide-bd"/>
</dbReference>
<evidence type="ECO:0000256" key="8">
    <source>
        <dbReference type="ARBA" id="ARBA00023014"/>
    </source>
</evidence>
<evidence type="ECO:0000256" key="4">
    <source>
        <dbReference type="ARBA" id="ARBA00022723"/>
    </source>
</evidence>
<dbReference type="InterPro" id="IPR050415">
    <property type="entry name" value="MRET"/>
</dbReference>
<keyword evidence="7" id="KW-0408">Iron</keyword>
<evidence type="ECO:0000256" key="5">
    <source>
        <dbReference type="ARBA" id="ARBA00022827"/>
    </source>
</evidence>
<dbReference type="InterPro" id="IPR001433">
    <property type="entry name" value="OxRdtase_FAD/NAD-bd"/>
</dbReference>
<dbReference type="InterPro" id="IPR017938">
    <property type="entry name" value="Riboflavin_synthase-like_b-brl"/>
</dbReference>
<dbReference type="KEGG" id="asd:AS9A_2395"/>
<dbReference type="Pfam" id="PF00111">
    <property type="entry name" value="Fer2"/>
    <property type="match status" value="1"/>
</dbReference>
<dbReference type="HOGENOM" id="CLU_003827_14_2_11"/>
<evidence type="ECO:0000256" key="1">
    <source>
        <dbReference type="ARBA" id="ARBA00001974"/>
    </source>
</evidence>
<dbReference type="PROSITE" id="PS51384">
    <property type="entry name" value="FAD_FR"/>
    <property type="match status" value="1"/>
</dbReference>
<dbReference type="STRING" id="443218.AS9A_2395"/>
<dbReference type="InterPro" id="IPR012675">
    <property type="entry name" value="Beta-grasp_dom_sf"/>
</dbReference>
<evidence type="ECO:0000256" key="6">
    <source>
        <dbReference type="ARBA" id="ARBA00023002"/>
    </source>
</evidence>
<dbReference type="Proteomes" id="UP000009235">
    <property type="component" value="Chromosome"/>
</dbReference>
<feature type="domain" description="FAD-binding FR-type" evidence="10">
    <location>
        <begin position="44"/>
        <end position="147"/>
    </location>
</feature>
<evidence type="ECO:0000256" key="7">
    <source>
        <dbReference type="ARBA" id="ARBA00023004"/>
    </source>
</evidence>
<dbReference type="PROSITE" id="PS51085">
    <property type="entry name" value="2FE2S_FER_2"/>
    <property type="match status" value="1"/>
</dbReference>
<keyword evidence="5" id="KW-0274">FAD</keyword>
<dbReference type="SUPFAM" id="SSF52343">
    <property type="entry name" value="Ferredoxin reductase-like, C-terminal NADP-linked domain"/>
    <property type="match status" value="1"/>
</dbReference>
<dbReference type="InterPro" id="IPR036010">
    <property type="entry name" value="2Fe-2S_ferredoxin-like_sf"/>
</dbReference>
<keyword evidence="6" id="KW-0560">Oxidoreductase</keyword>
<evidence type="ECO:0000256" key="3">
    <source>
        <dbReference type="ARBA" id="ARBA00022714"/>
    </source>
</evidence>
<dbReference type="Pfam" id="PF00970">
    <property type="entry name" value="FAD_binding_6"/>
    <property type="match status" value="1"/>
</dbReference>
<keyword evidence="4" id="KW-0479">Metal-binding</keyword>
<gene>
    <name evidence="11" type="ordered locus">AS9A_2395</name>
</gene>
<keyword evidence="8" id="KW-0411">Iron-sulfur</keyword>
<dbReference type="RefSeq" id="WP_013807191.1">
    <property type="nucleotide sequence ID" value="NC_015564.1"/>
</dbReference>
<organism evidence="11 12">
    <name type="scientific">Hoyosella subflava (strain DSM 45089 / JCM 17490 / NBRC 109087 / DQS3-9A1)</name>
    <name type="common">Amycolicicoccus subflavus</name>
    <dbReference type="NCBI Taxonomy" id="443218"/>
    <lineage>
        <taxon>Bacteria</taxon>
        <taxon>Bacillati</taxon>
        <taxon>Actinomycetota</taxon>
        <taxon>Actinomycetes</taxon>
        <taxon>Mycobacteriales</taxon>
        <taxon>Hoyosellaceae</taxon>
        <taxon>Hoyosella</taxon>
    </lineage>
</organism>
<evidence type="ECO:0000259" key="9">
    <source>
        <dbReference type="PROSITE" id="PS51085"/>
    </source>
</evidence>
<evidence type="ECO:0000256" key="2">
    <source>
        <dbReference type="ARBA" id="ARBA00022630"/>
    </source>
</evidence>
<dbReference type="Gene3D" id="3.10.20.30">
    <property type="match status" value="1"/>
</dbReference>
<feature type="domain" description="2Fe-2S ferredoxin-type" evidence="9">
    <location>
        <begin position="278"/>
        <end position="361"/>
    </location>
</feature>
<evidence type="ECO:0000313" key="12">
    <source>
        <dbReference type="Proteomes" id="UP000009235"/>
    </source>
</evidence>
<dbReference type="CDD" id="cd06216">
    <property type="entry name" value="FNR_iron_sulfur_binding_2"/>
    <property type="match status" value="1"/>
</dbReference>
<dbReference type="GO" id="GO:0051537">
    <property type="term" value="F:2 iron, 2 sulfur cluster binding"/>
    <property type="evidence" value="ECO:0007669"/>
    <property type="project" value="UniProtKB-KW"/>
</dbReference>
<evidence type="ECO:0000259" key="10">
    <source>
        <dbReference type="PROSITE" id="PS51384"/>
    </source>
</evidence>
<dbReference type="InterPro" id="IPR017927">
    <property type="entry name" value="FAD-bd_FR_type"/>
</dbReference>
<dbReference type="GO" id="GO:0016491">
    <property type="term" value="F:oxidoreductase activity"/>
    <property type="evidence" value="ECO:0007669"/>
    <property type="project" value="UniProtKB-KW"/>
</dbReference>
<comment type="cofactor">
    <cofactor evidence="1">
        <name>FAD</name>
        <dbReference type="ChEBI" id="CHEBI:57692"/>
    </cofactor>
</comment>
<dbReference type="Gene3D" id="2.40.30.10">
    <property type="entry name" value="Translation factors"/>
    <property type="match status" value="1"/>
</dbReference>
<dbReference type="InterPro" id="IPR008333">
    <property type="entry name" value="Cbr1-like_FAD-bd_dom"/>
</dbReference>
<accession>F6EEP2</accession>
<dbReference type="eggNOG" id="COG1018">
    <property type="taxonomic scope" value="Bacteria"/>
</dbReference>